<name>A0ABD1H971_SALDI</name>
<evidence type="ECO:0000256" key="1">
    <source>
        <dbReference type="SAM" id="MobiDB-lite"/>
    </source>
</evidence>
<keyword evidence="2" id="KW-1133">Transmembrane helix</keyword>
<comment type="caution">
    <text evidence="3">The sequence shown here is derived from an EMBL/GenBank/DDBJ whole genome shotgun (WGS) entry which is preliminary data.</text>
</comment>
<evidence type="ECO:0000313" key="4">
    <source>
        <dbReference type="Proteomes" id="UP001567538"/>
    </source>
</evidence>
<reference evidence="3 4" key="1">
    <citation type="submission" date="2024-06" db="EMBL/GenBank/DDBJ databases">
        <title>A chromosome level genome sequence of Diviner's sage (Salvia divinorum).</title>
        <authorList>
            <person name="Ford S.A."/>
            <person name="Ro D.-K."/>
            <person name="Ness R.W."/>
            <person name="Phillips M.A."/>
        </authorList>
    </citation>
    <scope>NUCLEOTIDE SEQUENCE [LARGE SCALE GENOMIC DNA]</scope>
    <source>
        <strain evidence="3">SAF-2024a</strain>
        <tissue evidence="3">Leaf</tissue>
    </source>
</reference>
<dbReference type="PANTHER" id="PTHR36778:SF1">
    <property type="entry name" value="CADMIUM-INDUCED PROTEIN AS8"/>
    <property type="match status" value="1"/>
</dbReference>
<dbReference type="Proteomes" id="UP001567538">
    <property type="component" value="Unassembled WGS sequence"/>
</dbReference>
<evidence type="ECO:0000256" key="2">
    <source>
        <dbReference type="SAM" id="Phobius"/>
    </source>
</evidence>
<feature type="transmembrane region" description="Helical" evidence="2">
    <location>
        <begin position="44"/>
        <end position="69"/>
    </location>
</feature>
<dbReference type="PANTHER" id="PTHR36778">
    <property type="entry name" value="CADMIUM-INDUCED PROTEIN AS8"/>
    <property type="match status" value="1"/>
</dbReference>
<dbReference type="EMBL" id="JBEAFC010000006">
    <property type="protein sequence ID" value="KAL1552704.1"/>
    <property type="molecule type" value="Genomic_DNA"/>
</dbReference>
<keyword evidence="4" id="KW-1185">Reference proteome</keyword>
<dbReference type="InterPro" id="IPR037735">
    <property type="entry name" value="AS8-like"/>
</dbReference>
<evidence type="ECO:0000313" key="3">
    <source>
        <dbReference type="EMBL" id="KAL1552704.1"/>
    </source>
</evidence>
<organism evidence="3 4">
    <name type="scientific">Salvia divinorum</name>
    <name type="common">Maria pastora</name>
    <name type="synonym">Diviner's sage</name>
    <dbReference type="NCBI Taxonomy" id="28513"/>
    <lineage>
        <taxon>Eukaryota</taxon>
        <taxon>Viridiplantae</taxon>
        <taxon>Streptophyta</taxon>
        <taxon>Embryophyta</taxon>
        <taxon>Tracheophyta</taxon>
        <taxon>Spermatophyta</taxon>
        <taxon>Magnoliopsida</taxon>
        <taxon>eudicotyledons</taxon>
        <taxon>Gunneridae</taxon>
        <taxon>Pentapetalae</taxon>
        <taxon>asterids</taxon>
        <taxon>lamiids</taxon>
        <taxon>Lamiales</taxon>
        <taxon>Lamiaceae</taxon>
        <taxon>Nepetoideae</taxon>
        <taxon>Mentheae</taxon>
        <taxon>Salviinae</taxon>
        <taxon>Salvia</taxon>
        <taxon>Salvia subgen. Calosphace</taxon>
    </lineage>
</organism>
<feature type="compositionally biased region" description="Polar residues" evidence="1">
    <location>
        <begin position="106"/>
        <end position="121"/>
    </location>
</feature>
<protein>
    <submittedName>
        <fullName evidence="3">Cadmium-induced protein AS8-like isoform X2</fullName>
    </submittedName>
</protein>
<sequence>MLIKGLFGRYERWNPVHPTIGAFWGVGIGIGCGVGWGPGFGHEVVGYVGAGCGAGFNVGITFLGVGIGLPANYLSRAPHSALVVAKKGSLEESLTGSRSAMEDGWDTNSSDISGTEQSRGASFSGFKVDSLKENLRDLPDVRSVLASHTKHVTDCLHRVSAGLIPLDKGT</sequence>
<accession>A0ABD1H971</accession>
<dbReference type="AlphaFoldDB" id="A0ABD1H971"/>
<gene>
    <name evidence="3" type="ORF">AAHA92_13471</name>
</gene>
<keyword evidence="2" id="KW-0472">Membrane</keyword>
<keyword evidence="2" id="KW-0812">Transmembrane</keyword>
<feature type="transmembrane region" description="Helical" evidence="2">
    <location>
        <begin position="20"/>
        <end position="38"/>
    </location>
</feature>
<dbReference type="PROSITE" id="PS51257">
    <property type="entry name" value="PROKAR_LIPOPROTEIN"/>
    <property type="match status" value="1"/>
</dbReference>
<proteinExistence type="predicted"/>
<feature type="region of interest" description="Disordered" evidence="1">
    <location>
        <begin position="94"/>
        <end position="122"/>
    </location>
</feature>